<dbReference type="AlphaFoldDB" id="A0A0K8SDA8"/>
<dbReference type="PANTHER" id="PTHR47326">
    <property type="entry name" value="TRANSPOSABLE ELEMENT TC3 TRANSPOSASE-LIKE PROTEIN"/>
    <property type="match status" value="1"/>
</dbReference>
<evidence type="ECO:0000313" key="1">
    <source>
        <dbReference type="EMBL" id="JAG50775.1"/>
    </source>
</evidence>
<dbReference type="EMBL" id="GBRD01015051">
    <property type="protein sequence ID" value="JAG50775.1"/>
    <property type="molecule type" value="Transcribed_RNA"/>
</dbReference>
<name>A0A0K8SDA8_LYGHE</name>
<proteinExistence type="predicted"/>
<dbReference type="GO" id="GO:0003676">
    <property type="term" value="F:nucleic acid binding"/>
    <property type="evidence" value="ECO:0007669"/>
    <property type="project" value="InterPro"/>
</dbReference>
<sequence>MVPTARSNGSHCKDVDGFAEGALPRAPHISQWLPQSPDLTPCYFFFWGYLKSRVFNNRPQTLEDLRTNIWEGEEEEKSEEVANILVNTLERVIRSTQVILFSAYDF</sequence>
<organism evidence="1">
    <name type="scientific">Lygus hesperus</name>
    <name type="common">Western plant bug</name>
    <dbReference type="NCBI Taxonomy" id="30085"/>
    <lineage>
        <taxon>Eukaryota</taxon>
        <taxon>Metazoa</taxon>
        <taxon>Ecdysozoa</taxon>
        <taxon>Arthropoda</taxon>
        <taxon>Hexapoda</taxon>
        <taxon>Insecta</taxon>
        <taxon>Pterygota</taxon>
        <taxon>Neoptera</taxon>
        <taxon>Paraneoptera</taxon>
        <taxon>Hemiptera</taxon>
        <taxon>Heteroptera</taxon>
        <taxon>Panheteroptera</taxon>
        <taxon>Cimicomorpha</taxon>
        <taxon>Miridae</taxon>
        <taxon>Mirini</taxon>
        <taxon>Lygus</taxon>
    </lineage>
</organism>
<protein>
    <submittedName>
        <fullName evidence="1">Uncharacterized protein</fullName>
    </submittedName>
</protein>
<dbReference type="InterPro" id="IPR036397">
    <property type="entry name" value="RNaseH_sf"/>
</dbReference>
<dbReference type="Gene3D" id="3.30.420.10">
    <property type="entry name" value="Ribonuclease H-like superfamily/Ribonuclease H"/>
    <property type="match status" value="1"/>
</dbReference>
<reference evidence="1" key="1">
    <citation type="submission" date="2014-09" db="EMBL/GenBank/DDBJ databases">
        <authorList>
            <person name="Magalhaes I.L.F."/>
            <person name="Oliveira U."/>
            <person name="Santos F.R."/>
            <person name="Vidigal T.H.D.A."/>
            <person name="Brescovit A.D."/>
            <person name="Santos A.J."/>
        </authorList>
    </citation>
    <scope>NUCLEOTIDE SEQUENCE</scope>
</reference>
<accession>A0A0K8SDA8</accession>
<dbReference type="PANTHER" id="PTHR47326:SF1">
    <property type="entry name" value="HTH PSQ-TYPE DOMAIN-CONTAINING PROTEIN"/>
    <property type="match status" value="1"/>
</dbReference>